<gene>
    <name evidence="1" type="ORF">Gohar_001775</name>
</gene>
<protein>
    <submittedName>
        <fullName evidence="1">Uncharacterized protein</fullName>
    </submittedName>
</protein>
<accession>A0A7J9I5K1</accession>
<sequence>MKKIHCLVGYLRKKPITMSPNSRKLVSLVHSTSTETLTGMCIYIYMYVYKILGRNQCLCFGVLGFDGRNWELLKPWWVPRRCAISAASGGDGRCWPFHQHGETRRDQPIHL</sequence>
<organism evidence="1 2">
    <name type="scientific">Gossypium harknessii</name>
    <dbReference type="NCBI Taxonomy" id="34285"/>
    <lineage>
        <taxon>Eukaryota</taxon>
        <taxon>Viridiplantae</taxon>
        <taxon>Streptophyta</taxon>
        <taxon>Embryophyta</taxon>
        <taxon>Tracheophyta</taxon>
        <taxon>Spermatophyta</taxon>
        <taxon>Magnoliopsida</taxon>
        <taxon>eudicotyledons</taxon>
        <taxon>Gunneridae</taxon>
        <taxon>Pentapetalae</taxon>
        <taxon>rosids</taxon>
        <taxon>malvids</taxon>
        <taxon>Malvales</taxon>
        <taxon>Malvaceae</taxon>
        <taxon>Malvoideae</taxon>
        <taxon>Gossypium</taxon>
    </lineage>
</organism>
<dbReference type="EMBL" id="JABFAD010000013">
    <property type="protein sequence ID" value="MBA0817188.1"/>
    <property type="molecule type" value="Genomic_DNA"/>
</dbReference>
<name>A0A7J9I5K1_9ROSI</name>
<evidence type="ECO:0000313" key="1">
    <source>
        <dbReference type="EMBL" id="MBA0817188.1"/>
    </source>
</evidence>
<comment type="caution">
    <text evidence="1">The sequence shown here is derived from an EMBL/GenBank/DDBJ whole genome shotgun (WGS) entry which is preliminary data.</text>
</comment>
<dbReference type="Proteomes" id="UP000593560">
    <property type="component" value="Unassembled WGS sequence"/>
</dbReference>
<reference evidence="1 2" key="1">
    <citation type="journal article" date="2019" name="Genome Biol. Evol.">
        <title>Insights into the evolution of the New World diploid cottons (Gossypium, subgenus Houzingenia) based on genome sequencing.</title>
        <authorList>
            <person name="Grover C.E."/>
            <person name="Arick M.A. 2nd"/>
            <person name="Thrash A."/>
            <person name="Conover J.L."/>
            <person name="Sanders W.S."/>
            <person name="Peterson D.G."/>
            <person name="Frelichowski J.E."/>
            <person name="Scheffler J.A."/>
            <person name="Scheffler B.E."/>
            <person name="Wendel J.F."/>
        </authorList>
    </citation>
    <scope>NUCLEOTIDE SEQUENCE [LARGE SCALE GENOMIC DNA]</scope>
    <source>
        <strain evidence="1">0</strain>
        <tissue evidence="1">Leaf</tissue>
    </source>
</reference>
<keyword evidence="2" id="KW-1185">Reference proteome</keyword>
<evidence type="ECO:0000313" key="2">
    <source>
        <dbReference type="Proteomes" id="UP000593560"/>
    </source>
</evidence>
<dbReference type="AlphaFoldDB" id="A0A7J9I5K1"/>
<proteinExistence type="predicted"/>